<sequence length="274" mass="30796">MNIQQTPPLVLLCVLFVLQLDITLSNYYSQERHQEIQNTEVEHVAISKDGLRLATAEFRQDLEASVEIRLKFWHFKEEDHWYLNTSVDLPHQKRINAITFQPTPAPGQLAPLCVSCGGDGKFKIWEEEDSSDIYGTKSVWISTGVGFYRHLPATTVKISPDGSLLAAGFDNILTIWIPQSCQLKGTLSQPYLAEPLQQVEFGNSEGCWSVAVTRTHHWVCAWDLFTCTLVWRVSVTTSCMAIDPLSSYMAVFSEEGSGEAVKKIQYSCSKKSCP</sequence>
<keyword evidence="6" id="KW-0804">Transcription</keyword>
<organism evidence="10 11">
    <name type="scientific">Portunus trituberculatus</name>
    <name type="common">Swimming crab</name>
    <name type="synonym">Neptunus trituberculatus</name>
    <dbReference type="NCBI Taxonomy" id="210409"/>
    <lineage>
        <taxon>Eukaryota</taxon>
        <taxon>Metazoa</taxon>
        <taxon>Ecdysozoa</taxon>
        <taxon>Arthropoda</taxon>
        <taxon>Crustacea</taxon>
        <taxon>Multicrustacea</taxon>
        <taxon>Malacostraca</taxon>
        <taxon>Eumalacostraca</taxon>
        <taxon>Eucarida</taxon>
        <taxon>Decapoda</taxon>
        <taxon>Pleocyemata</taxon>
        <taxon>Brachyura</taxon>
        <taxon>Eubrachyura</taxon>
        <taxon>Portunoidea</taxon>
        <taxon>Portunidae</taxon>
        <taxon>Portuninae</taxon>
        <taxon>Portunus</taxon>
    </lineage>
</organism>
<keyword evidence="11" id="KW-1185">Reference proteome</keyword>
<dbReference type="InterPro" id="IPR057644">
    <property type="entry name" value="Beta-prop_WDR75_2nd"/>
</dbReference>
<dbReference type="EMBL" id="VSRR010025921">
    <property type="protein sequence ID" value="MPC67217.1"/>
    <property type="molecule type" value="Genomic_DNA"/>
</dbReference>
<dbReference type="GO" id="GO:0003723">
    <property type="term" value="F:RNA binding"/>
    <property type="evidence" value="ECO:0007669"/>
    <property type="project" value="InterPro"/>
</dbReference>
<gene>
    <name evidence="10" type="primary">wdr75_1</name>
    <name evidence="10" type="ORF">E2C01_061386</name>
</gene>
<keyword evidence="8" id="KW-0732">Signal</keyword>
<dbReference type="OrthoDB" id="6352421at2759"/>
<dbReference type="SUPFAM" id="SSF50978">
    <property type="entry name" value="WD40 repeat-like"/>
    <property type="match status" value="1"/>
</dbReference>
<dbReference type="GO" id="GO:2000234">
    <property type="term" value="P:positive regulation of rRNA processing"/>
    <property type="evidence" value="ECO:0007669"/>
    <property type="project" value="TreeGrafter"/>
</dbReference>
<dbReference type="InterPro" id="IPR053826">
    <property type="entry name" value="WDR75"/>
</dbReference>
<keyword evidence="3" id="KW-0698">rRNA processing</keyword>
<evidence type="ECO:0000256" key="3">
    <source>
        <dbReference type="ARBA" id="ARBA00022552"/>
    </source>
</evidence>
<accession>A0A5B7HD18</accession>
<feature type="domain" description="WD repeat-containing protein 75 second beta-propeller" evidence="9">
    <location>
        <begin position="18"/>
        <end position="255"/>
    </location>
</feature>
<evidence type="ECO:0000256" key="4">
    <source>
        <dbReference type="ARBA" id="ARBA00022574"/>
    </source>
</evidence>
<dbReference type="InterPro" id="IPR015943">
    <property type="entry name" value="WD40/YVTN_repeat-like_dom_sf"/>
</dbReference>
<comment type="subcellular location">
    <subcellularLocation>
        <location evidence="1">Nucleus</location>
        <location evidence="1">Nucleolus</location>
    </subcellularLocation>
</comment>
<evidence type="ECO:0000256" key="8">
    <source>
        <dbReference type="SAM" id="SignalP"/>
    </source>
</evidence>
<feature type="signal peptide" evidence="8">
    <location>
        <begin position="1"/>
        <end position="25"/>
    </location>
</feature>
<evidence type="ECO:0000313" key="11">
    <source>
        <dbReference type="Proteomes" id="UP000324222"/>
    </source>
</evidence>
<dbReference type="PANTHER" id="PTHR44215">
    <property type="entry name" value="WD REPEAT-CONTAINING PROTEIN 75"/>
    <property type="match status" value="1"/>
</dbReference>
<keyword evidence="2" id="KW-0690">Ribosome biogenesis</keyword>
<evidence type="ECO:0000256" key="5">
    <source>
        <dbReference type="ARBA" id="ARBA00022737"/>
    </source>
</evidence>
<protein>
    <submittedName>
        <fullName evidence="10">WD repeat-containing protein 75</fullName>
    </submittedName>
</protein>
<dbReference type="InterPro" id="IPR036322">
    <property type="entry name" value="WD40_repeat_dom_sf"/>
</dbReference>
<dbReference type="AlphaFoldDB" id="A0A5B7HD18"/>
<dbReference type="Pfam" id="PF23769">
    <property type="entry name" value="Beta-prop_WDR75_2nd"/>
    <property type="match status" value="1"/>
</dbReference>
<dbReference type="GO" id="GO:0032040">
    <property type="term" value="C:small-subunit processome"/>
    <property type="evidence" value="ECO:0007669"/>
    <property type="project" value="InterPro"/>
</dbReference>
<reference evidence="10 11" key="1">
    <citation type="submission" date="2019-05" db="EMBL/GenBank/DDBJ databases">
        <title>Another draft genome of Portunus trituberculatus and its Hox gene families provides insights of decapod evolution.</title>
        <authorList>
            <person name="Jeong J.-H."/>
            <person name="Song I."/>
            <person name="Kim S."/>
            <person name="Choi T."/>
            <person name="Kim D."/>
            <person name="Ryu S."/>
            <person name="Kim W."/>
        </authorList>
    </citation>
    <scope>NUCLEOTIDE SEQUENCE [LARGE SCALE GENOMIC DNA]</scope>
    <source>
        <tissue evidence="10">Muscle</tissue>
    </source>
</reference>
<keyword evidence="7" id="KW-0539">Nucleus</keyword>
<dbReference type="Proteomes" id="UP000324222">
    <property type="component" value="Unassembled WGS sequence"/>
</dbReference>
<name>A0A5B7HD18_PORTR</name>
<evidence type="ECO:0000256" key="7">
    <source>
        <dbReference type="ARBA" id="ARBA00023242"/>
    </source>
</evidence>
<keyword evidence="5" id="KW-0677">Repeat</keyword>
<feature type="chain" id="PRO_5023150557" evidence="8">
    <location>
        <begin position="26"/>
        <end position="274"/>
    </location>
</feature>
<dbReference type="GO" id="GO:0006364">
    <property type="term" value="P:rRNA processing"/>
    <property type="evidence" value="ECO:0007669"/>
    <property type="project" value="UniProtKB-KW"/>
</dbReference>
<dbReference type="PANTHER" id="PTHR44215:SF1">
    <property type="entry name" value="WD REPEAT-CONTAINING PROTEIN 75"/>
    <property type="match status" value="1"/>
</dbReference>
<keyword evidence="4" id="KW-0853">WD repeat</keyword>
<dbReference type="Gene3D" id="2.130.10.10">
    <property type="entry name" value="YVTN repeat-like/Quinoprotein amine dehydrogenase"/>
    <property type="match status" value="1"/>
</dbReference>
<evidence type="ECO:0000256" key="6">
    <source>
        <dbReference type="ARBA" id="ARBA00023163"/>
    </source>
</evidence>
<dbReference type="GO" id="GO:0045943">
    <property type="term" value="P:positive regulation of transcription by RNA polymerase I"/>
    <property type="evidence" value="ECO:0007669"/>
    <property type="project" value="InterPro"/>
</dbReference>
<evidence type="ECO:0000259" key="9">
    <source>
        <dbReference type="Pfam" id="PF23769"/>
    </source>
</evidence>
<proteinExistence type="predicted"/>
<evidence type="ECO:0000313" key="10">
    <source>
        <dbReference type="EMBL" id="MPC67217.1"/>
    </source>
</evidence>
<comment type="caution">
    <text evidence="10">The sequence shown here is derived from an EMBL/GenBank/DDBJ whole genome shotgun (WGS) entry which is preliminary data.</text>
</comment>
<evidence type="ECO:0000256" key="1">
    <source>
        <dbReference type="ARBA" id="ARBA00004604"/>
    </source>
</evidence>
<evidence type="ECO:0000256" key="2">
    <source>
        <dbReference type="ARBA" id="ARBA00022517"/>
    </source>
</evidence>